<feature type="active site" evidence="4">
    <location>
        <position position="76"/>
    </location>
</feature>
<dbReference type="GO" id="GO:0009307">
    <property type="term" value="P:DNA restriction-modification system"/>
    <property type="evidence" value="ECO:0007669"/>
    <property type="project" value="UniProtKB-KW"/>
</dbReference>
<dbReference type="PROSITE" id="PS51679">
    <property type="entry name" value="SAM_MT_C5"/>
    <property type="match status" value="1"/>
</dbReference>
<organism evidence="5 6">
    <name type="scientific">Amazonocrinis nigriterrae CENA67</name>
    <dbReference type="NCBI Taxonomy" id="2794033"/>
    <lineage>
        <taxon>Bacteria</taxon>
        <taxon>Bacillati</taxon>
        <taxon>Cyanobacteriota</taxon>
        <taxon>Cyanophyceae</taxon>
        <taxon>Nostocales</taxon>
        <taxon>Nostocaceae</taxon>
        <taxon>Amazonocrinis</taxon>
        <taxon>Amazonocrinis nigriterrae</taxon>
    </lineage>
</organism>
<sequence>MQLKHASFFAGIAGFELGIKAAGVSDIIKTELFIENNPDAQAVLKYRFPGVAIHSDVTNYIPKPGEFSLYTIGFPCTGTSGAGNGTGLSHPESSLWFEALRCTADGRPSFLVIENPEGLIHRGLRAVLGGLRMAGYSWDDPQLISAAEVGSPQRRNRLFIVGYTNNILQRLNGKQASWSDQVGTEIKTILNQGGQTKPSRTRVDDGVPRWLGGKSIDGWWRNNIDTAPVYPGVRHHLDKRRECNDLYARAVCPLQAAVAIKRVCYLAELAGLVCKTEV</sequence>
<proteinExistence type="inferred from homology"/>
<dbReference type="InterPro" id="IPR029063">
    <property type="entry name" value="SAM-dependent_MTases_sf"/>
</dbReference>
<gene>
    <name evidence="5" type="ORF">I8748_20050</name>
</gene>
<dbReference type="GO" id="GO:0008168">
    <property type="term" value="F:methyltransferase activity"/>
    <property type="evidence" value="ECO:0007669"/>
    <property type="project" value="UniProtKB-KW"/>
</dbReference>
<evidence type="ECO:0000256" key="1">
    <source>
        <dbReference type="ARBA" id="ARBA00022603"/>
    </source>
</evidence>
<dbReference type="RefSeq" id="WP_198126284.1">
    <property type="nucleotide sequence ID" value="NZ_JAECZC010000043.1"/>
</dbReference>
<evidence type="ECO:0000256" key="3">
    <source>
        <dbReference type="ARBA" id="ARBA00022747"/>
    </source>
</evidence>
<reference evidence="5 6" key="1">
    <citation type="journal article" date="2021" name="Int. J. Syst. Evol. Microbiol.">
        <title>Amazonocrinis nigriterrae gen. nov., sp. nov., Atlanticothrix silvestris gen. nov., sp. nov. and Dendronalium phyllosphericum gen. nov., sp. nov., nostocacean cyanobacteria from Brazilian environments.</title>
        <authorList>
            <person name="Alvarenga D.O."/>
            <person name="Andreote A.P.D."/>
            <person name="Branco L.H.Z."/>
            <person name="Delbaje E."/>
            <person name="Cruz R.B."/>
            <person name="Varani A.M."/>
            <person name="Fiore M.F."/>
        </authorList>
    </citation>
    <scope>NUCLEOTIDE SEQUENCE [LARGE SCALE GENOMIC DNA]</scope>
    <source>
        <strain evidence="5 6">CENA67</strain>
    </source>
</reference>
<dbReference type="GO" id="GO:0032259">
    <property type="term" value="P:methylation"/>
    <property type="evidence" value="ECO:0007669"/>
    <property type="project" value="UniProtKB-KW"/>
</dbReference>
<dbReference type="Proteomes" id="UP000632766">
    <property type="component" value="Unassembled WGS sequence"/>
</dbReference>
<protein>
    <submittedName>
        <fullName evidence="5">DNA cytosine methyltransferase</fullName>
    </submittedName>
</protein>
<accession>A0A8J7HR55</accession>
<keyword evidence="1 4" id="KW-0489">Methyltransferase</keyword>
<evidence type="ECO:0000256" key="4">
    <source>
        <dbReference type="PROSITE-ProRule" id="PRU01016"/>
    </source>
</evidence>
<comment type="similarity">
    <text evidence="4">Belongs to the class I-like SAM-binding methyltransferase superfamily. C5-methyltransferase family.</text>
</comment>
<dbReference type="InterPro" id="IPR001525">
    <property type="entry name" value="C5_MeTfrase"/>
</dbReference>
<evidence type="ECO:0000256" key="2">
    <source>
        <dbReference type="ARBA" id="ARBA00022679"/>
    </source>
</evidence>
<evidence type="ECO:0000313" key="5">
    <source>
        <dbReference type="EMBL" id="MBH8564446.1"/>
    </source>
</evidence>
<dbReference type="EMBL" id="JAECZC010000043">
    <property type="protein sequence ID" value="MBH8564446.1"/>
    <property type="molecule type" value="Genomic_DNA"/>
</dbReference>
<keyword evidence="6" id="KW-1185">Reference proteome</keyword>
<keyword evidence="2 4" id="KW-0808">Transferase</keyword>
<comment type="caution">
    <text evidence="5">The sequence shown here is derived from an EMBL/GenBank/DDBJ whole genome shotgun (WGS) entry which is preliminary data.</text>
</comment>
<keyword evidence="4" id="KW-0949">S-adenosyl-L-methionine</keyword>
<dbReference type="Pfam" id="PF00145">
    <property type="entry name" value="DNA_methylase"/>
    <property type="match status" value="1"/>
</dbReference>
<name>A0A8J7HR55_9NOST</name>
<dbReference type="AlphaFoldDB" id="A0A8J7HR55"/>
<dbReference type="PRINTS" id="PR00105">
    <property type="entry name" value="C5METTRFRASE"/>
</dbReference>
<dbReference type="Gene3D" id="3.40.50.150">
    <property type="entry name" value="Vaccinia Virus protein VP39"/>
    <property type="match status" value="1"/>
</dbReference>
<dbReference type="SUPFAM" id="SSF53335">
    <property type="entry name" value="S-adenosyl-L-methionine-dependent methyltransferases"/>
    <property type="match status" value="1"/>
</dbReference>
<keyword evidence="3" id="KW-0680">Restriction system</keyword>
<evidence type="ECO:0000313" key="6">
    <source>
        <dbReference type="Proteomes" id="UP000632766"/>
    </source>
</evidence>